<protein>
    <submittedName>
        <fullName evidence="13">Acid type B receptor subunit 2</fullName>
    </submittedName>
</protein>
<sequence length="823" mass="90902">MTILSFVTVLCVVMSFSSETTAALENTHLRFAVIPKWQDNPYFQTVGDGCKRKAARLTQKLSQQKKNVTIECVFVGPTSEDPNDVASQENIVQKMASSGDIHGIAISVIDERSIVFALEEARAKGIPVITFDSDISKGGRDYFVGTNNSVFGKWMARAATQLKPEGGTFGVLISGHSPNMMERYNGIVKELEARKTKTHQWQEIPGSPRNANGDVNTAIDQLERMAKEKPTVIVSAMGLPMRIVVDQTQDPPVSYSPWTTFVDKYHDANIAFVCGDAMPHQFDLFNANFVQALVGQDPSAQGEKSIEILYEMVRDPTQNLSSNAAMVITTDVMGYHVRVPTRLPERELDHNLLGGLAFVGYCLCAVVTATALSFITWVHVHRNVRVVRVSQPRFLIMIASGVLIMSLALIPFSMDDGGGEKFNCFEIRDDGDPPVDVRCEVICMSPVWLVCLGFTTCFSALYAKTHRINKVFKSQSAFSRVKVSETDVMGPFAVLTLLNIVILLCWTFVDPLTYLREPDSETDGWHRVVSTRGRCKSSHIEYFLVPLACVNLGVLLMANWQAYEARDIEAEFAEAKYIGITMASMLQALISGIPVMFIVYDLPQAFYMVSTLLLFVISMVILMVIFFPKVLFTREFLSMSVGDQRAFIAQAIRRASVRMMDNSSGTGTGSVRRMSSAGGDRPDRPNWWVPNSTLTSPFQQTPARESESVDSFAEEDDNQSEELELRQQAATVGTGRGDGMLVFRRSTASRTSSVVDIHIASLIESIKEAEIMRNSGMAVQSVGVQSSAGSSSLLPPCSEEEEDDNAAHSSNIFDNMPKDPDKP</sequence>
<feature type="region of interest" description="Disordered" evidence="9">
    <location>
        <begin position="660"/>
        <end position="732"/>
    </location>
</feature>
<organism evidence="13 14">
    <name type="scientific">Seminavis robusta</name>
    <dbReference type="NCBI Taxonomy" id="568900"/>
    <lineage>
        <taxon>Eukaryota</taxon>
        <taxon>Sar</taxon>
        <taxon>Stramenopiles</taxon>
        <taxon>Ochrophyta</taxon>
        <taxon>Bacillariophyta</taxon>
        <taxon>Bacillariophyceae</taxon>
        <taxon>Bacillariophycidae</taxon>
        <taxon>Naviculales</taxon>
        <taxon>Naviculaceae</taxon>
        <taxon>Seminavis</taxon>
    </lineage>
</organism>
<dbReference type="PANTHER" id="PTHR10519">
    <property type="entry name" value="GABA-B RECEPTOR"/>
    <property type="match status" value="1"/>
</dbReference>
<comment type="subcellular location">
    <subcellularLocation>
        <location evidence="1">Membrane</location>
        <topology evidence="1">Multi-pass membrane protein</topology>
    </subcellularLocation>
</comment>
<dbReference type="InterPro" id="IPR017978">
    <property type="entry name" value="GPCR_3_C"/>
</dbReference>
<keyword evidence="14" id="KW-1185">Reference proteome</keyword>
<dbReference type="Pfam" id="PF13407">
    <property type="entry name" value="Peripla_BP_4"/>
    <property type="match status" value="1"/>
</dbReference>
<feature type="chain" id="PRO_5040310311" evidence="11">
    <location>
        <begin position="23"/>
        <end position="823"/>
    </location>
</feature>
<evidence type="ECO:0000313" key="13">
    <source>
        <dbReference type="EMBL" id="CAB9497925.1"/>
    </source>
</evidence>
<evidence type="ECO:0000256" key="9">
    <source>
        <dbReference type="SAM" id="MobiDB-lite"/>
    </source>
</evidence>
<evidence type="ECO:0000256" key="7">
    <source>
        <dbReference type="ARBA" id="ARBA00023180"/>
    </source>
</evidence>
<evidence type="ECO:0000256" key="10">
    <source>
        <dbReference type="SAM" id="Phobius"/>
    </source>
</evidence>
<dbReference type="InterPro" id="IPR025997">
    <property type="entry name" value="SBP_2_dom"/>
</dbReference>
<proteinExistence type="predicted"/>
<dbReference type="InterPro" id="IPR028082">
    <property type="entry name" value="Peripla_BP_I"/>
</dbReference>
<keyword evidence="8" id="KW-0807">Transducer</keyword>
<keyword evidence="11" id="KW-0732">Signal</keyword>
<dbReference type="InterPro" id="IPR002455">
    <property type="entry name" value="GPCR3_GABA-B"/>
</dbReference>
<feature type="domain" description="G-protein coupled receptors family 3 profile" evidence="12">
    <location>
        <begin position="441"/>
        <end position="630"/>
    </location>
</feature>
<evidence type="ECO:0000256" key="11">
    <source>
        <dbReference type="SAM" id="SignalP"/>
    </source>
</evidence>
<keyword evidence="6 13" id="KW-0675">Receptor</keyword>
<dbReference type="Pfam" id="PF00003">
    <property type="entry name" value="7tm_3"/>
    <property type="match status" value="1"/>
</dbReference>
<dbReference type="CDD" id="cd15047">
    <property type="entry name" value="7tmC_GABA-B-like"/>
    <property type="match status" value="1"/>
</dbReference>
<dbReference type="AlphaFoldDB" id="A0A9N8D9Y1"/>
<name>A0A9N8D9Y1_9STRA</name>
<feature type="region of interest" description="Disordered" evidence="9">
    <location>
        <begin position="782"/>
        <end position="823"/>
    </location>
</feature>
<evidence type="ECO:0000256" key="2">
    <source>
        <dbReference type="ARBA" id="ARBA00022692"/>
    </source>
</evidence>
<dbReference type="Proteomes" id="UP001153069">
    <property type="component" value="Unassembled WGS sequence"/>
</dbReference>
<evidence type="ECO:0000256" key="6">
    <source>
        <dbReference type="ARBA" id="ARBA00023170"/>
    </source>
</evidence>
<feature type="compositionally biased region" description="Acidic residues" evidence="9">
    <location>
        <begin position="712"/>
        <end position="722"/>
    </location>
</feature>
<keyword evidence="2 10" id="KW-0812">Transmembrane</keyword>
<keyword evidence="4" id="KW-0297">G-protein coupled receptor</keyword>
<keyword evidence="5 10" id="KW-0472">Membrane</keyword>
<dbReference type="OrthoDB" id="48903at2759"/>
<feature type="signal peptide" evidence="11">
    <location>
        <begin position="1"/>
        <end position="22"/>
    </location>
</feature>
<evidence type="ECO:0000256" key="8">
    <source>
        <dbReference type="ARBA" id="ARBA00023224"/>
    </source>
</evidence>
<dbReference type="EMBL" id="CAICTM010000028">
    <property type="protein sequence ID" value="CAB9497925.1"/>
    <property type="molecule type" value="Genomic_DNA"/>
</dbReference>
<feature type="transmembrane region" description="Helical" evidence="10">
    <location>
        <begin position="605"/>
        <end position="627"/>
    </location>
</feature>
<evidence type="ECO:0000256" key="1">
    <source>
        <dbReference type="ARBA" id="ARBA00004141"/>
    </source>
</evidence>
<dbReference type="Gene3D" id="3.40.50.2300">
    <property type="match status" value="2"/>
</dbReference>
<evidence type="ECO:0000256" key="3">
    <source>
        <dbReference type="ARBA" id="ARBA00022989"/>
    </source>
</evidence>
<dbReference type="GO" id="GO:0004965">
    <property type="term" value="F:G protein-coupled GABA receptor activity"/>
    <property type="evidence" value="ECO:0007669"/>
    <property type="project" value="InterPro"/>
</dbReference>
<gene>
    <name evidence="13" type="ORF">SEMRO_28_G018670.1</name>
</gene>
<feature type="transmembrane region" description="Helical" evidence="10">
    <location>
        <begin position="542"/>
        <end position="563"/>
    </location>
</feature>
<dbReference type="GO" id="GO:0038039">
    <property type="term" value="C:G protein-coupled receptor heterodimeric complex"/>
    <property type="evidence" value="ECO:0007669"/>
    <property type="project" value="TreeGrafter"/>
</dbReference>
<dbReference type="PANTHER" id="PTHR10519:SF20">
    <property type="entry name" value="G-PROTEIN COUPLED RECEPTOR 156-RELATED"/>
    <property type="match status" value="1"/>
</dbReference>
<keyword evidence="7" id="KW-0325">Glycoprotein</keyword>
<feature type="transmembrane region" description="Helical" evidence="10">
    <location>
        <begin position="392"/>
        <end position="412"/>
    </location>
</feature>
<accession>A0A9N8D9Y1</accession>
<dbReference type="PRINTS" id="PR01176">
    <property type="entry name" value="GABABRECEPTR"/>
</dbReference>
<keyword evidence="3 10" id="KW-1133">Transmembrane helix</keyword>
<evidence type="ECO:0000256" key="5">
    <source>
        <dbReference type="ARBA" id="ARBA00023136"/>
    </source>
</evidence>
<feature type="compositionally biased region" description="Low complexity" evidence="9">
    <location>
        <begin position="782"/>
        <end position="797"/>
    </location>
</feature>
<evidence type="ECO:0000256" key="4">
    <source>
        <dbReference type="ARBA" id="ARBA00023040"/>
    </source>
</evidence>
<evidence type="ECO:0000313" key="14">
    <source>
        <dbReference type="Proteomes" id="UP001153069"/>
    </source>
</evidence>
<feature type="transmembrane region" description="Helical" evidence="10">
    <location>
        <begin position="575"/>
        <end position="599"/>
    </location>
</feature>
<evidence type="ECO:0000259" key="12">
    <source>
        <dbReference type="PROSITE" id="PS50259"/>
    </source>
</evidence>
<comment type="caution">
    <text evidence="13">The sequence shown here is derived from an EMBL/GenBank/DDBJ whole genome shotgun (WGS) entry which is preliminary data.</text>
</comment>
<feature type="compositionally biased region" description="Polar residues" evidence="9">
    <location>
        <begin position="689"/>
        <end position="703"/>
    </location>
</feature>
<feature type="transmembrane region" description="Helical" evidence="10">
    <location>
        <begin position="352"/>
        <end position="380"/>
    </location>
</feature>
<dbReference type="SUPFAM" id="SSF53822">
    <property type="entry name" value="Periplasmic binding protein-like I"/>
    <property type="match status" value="1"/>
</dbReference>
<reference evidence="13" key="1">
    <citation type="submission" date="2020-06" db="EMBL/GenBank/DDBJ databases">
        <authorList>
            <consortium name="Plant Systems Biology data submission"/>
        </authorList>
    </citation>
    <scope>NUCLEOTIDE SEQUENCE</scope>
    <source>
        <strain evidence="13">D6</strain>
    </source>
</reference>
<feature type="transmembrane region" description="Helical" evidence="10">
    <location>
        <begin position="445"/>
        <end position="463"/>
    </location>
</feature>
<dbReference type="PROSITE" id="PS50259">
    <property type="entry name" value="G_PROTEIN_RECEP_F3_4"/>
    <property type="match status" value="1"/>
</dbReference>